<evidence type="ECO:0000256" key="1">
    <source>
        <dbReference type="SAM" id="MobiDB-lite"/>
    </source>
</evidence>
<reference evidence="2" key="1">
    <citation type="submission" date="2014-11" db="EMBL/GenBank/DDBJ databases">
        <authorList>
            <person name="Otto D Thomas"/>
            <person name="Naeem Raeece"/>
        </authorList>
    </citation>
    <scope>NUCLEOTIDE SEQUENCE</scope>
</reference>
<proteinExistence type="predicted"/>
<dbReference type="EMBL" id="CDMZ01000832">
    <property type="protein sequence ID" value="CEM22344.1"/>
    <property type="molecule type" value="Genomic_DNA"/>
</dbReference>
<feature type="region of interest" description="Disordered" evidence="1">
    <location>
        <begin position="132"/>
        <end position="156"/>
    </location>
</feature>
<evidence type="ECO:0000313" key="2">
    <source>
        <dbReference type="EMBL" id="CEM22344.1"/>
    </source>
</evidence>
<name>A0A0G4G3A2_9ALVE</name>
<gene>
    <name evidence="2" type="ORF">Cvel_19935</name>
</gene>
<protein>
    <submittedName>
        <fullName evidence="2">Uncharacterized protein</fullName>
    </submittedName>
</protein>
<dbReference type="AlphaFoldDB" id="A0A0G4G3A2"/>
<dbReference type="VEuPathDB" id="CryptoDB:Cvel_19935"/>
<organism evidence="2">
    <name type="scientific">Chromera velia CCMP2878</name>
    <dbReference type="NCBI Taxonomy" id="1169474"/>
    <lineage>
        <taxon>Eukaryota</taxon>
        <taxon>Sar</taxon>
        <taxon>Alveolata</taxon>
        <taxon>Colpodellida</taxon>
        <taxon>Chromeraceae</taxon>
        <taxon>Chromera</taxon>
    </lineage>
</organism>
<dbReference type="PhylomeDB" id="A0A0G4G3A2"/>
<accession>A0A0G4G3A2</accession>
<sequence length="156" mass="18073">MEAAEQRGRRVLKDASNKQFHTPYIYKRGDYVWARVKRTKKGYAAKLTTKYKGPFRILEIRDNRTLLLKQPGAQTRRVINRDNAKPFVHRDLKENDALLFWFMPELEEDGKQADPIDIRRVRGRKDLCQAAHEKGDGVPRQVQGLCREGVDPGGRA</sequence>